<sequence>MVVKLVSVRRILLTTSFAIVAIFSIVGYNYSLHSHSNSQLPYIFLVQAVVGTVGLIESIITIPYKDHTEDSYFKQKWRDFILLSTPVILVYVIAGIIVAIFFKSITTLLEISLLYGIVISILYIKKVIFHSRDV</sequence>
<keyword evidence="3" id="KW-1185">Reference proteome</keyword>
<dbReference type="Proteomes" id="UP000825123">
    <property type="component" value="Chromosome"/>
</dbReference>
<keyword evidence="1" id="KW-0812">Transmembrane</keyword>
<protein>
    <submittedName>
        <fullName evidence="2">Uncharacterized protein</fullName>
    </submittedName>
</protein>
<keyword evidence="1" id="KW-0472">Membrane</keyword>
<dbReference type="EMBL" id="AP024597">
    <property type="protein sequence ID" value="BCU71265.1"/>
    <property type="molecule type" value="Genomic_DNA"/>
</dbReference>
<organism evidence="2 3">
    <name type="scientific">Stygiolobus caldivivus</name>
    <dbReference type="NCBI Taxonomy" id="2824673"/>
    <lineage>
        <taxon>Archaea</taxon>
        <taxon>Thermoproteota</taxon>
        <taxon>Thermoprotei</taxon>
        <taxon>Sulfolobales</taxon>
        <taxon>Sulfolobaceae</taxon>
        <taxon>Stygiolobus</taxon>
    </lineage>
</organism>
<dbReference type="GeneID" id="66164288"/>
<evidence type="ECO:0000313" key="2">
    <source>
        <dbReference type="EMBL" id="BCU71265.1"/>
    </source>
</evidence>
<name>A0A8D5ZKD2_9CREN</name>
<keyword evidence="1" id="KW-1133">Transmembrane helix</keyword>
<dbReference type="AlphaFoldDB" id="A0A8D5ZKD2"/>
<dbReference type="KEGG" id="csty:KN1_25620"/>
<evidence type="ECO:0000256" key="1">
    <source>
        <dbReference type="SAM" id="Phobius"/>
    </source>
</evidence>
<feature type="transmembrane region" description="Helical" evidence="1">
    <location>
        <begin position="12"/>
        <end position="30"/>
    </location>
</feature>
<feature type="transmembrane region" description="Helical" evidence="1">
    <location>
        <begin position="42"/>
        <end position="60"/>
    </location>
</feature>
<accession>A0A8D5ZKD2</accession>
<feature type="transmembrane region" description="Helical" evidence="1">
    <location>
        <begin position="80"/>
        <end position="102"/>
    </location>
</feature>
<evidence type="ECO:0000313" key="3">
    <source>
        <dbReference type="Proteomes" id="UP000825123"/>
    </source>
</evidence>
<proteinExistence type="predicted"/>
<gene>
    <name evidence="2" type="ORF">KN1_25620</name>
</gene>
<dbReference type="RefSeq" id="WP_221287992.1">
    <property type="nucleotide sequence ID" value="NZ_AP024597.1"/>
</dbReference>
<feature type="transmembrane region" description="Helical" evidence="1">
    <location>
        <begin position="108"/>
        <end position="124"/>
    </location>
</feature>
<reference evidence="2 3" key="1">
    <citation type="submission" date="2021-04" db="EMBL/GenBank/DDBJ databases">
        <title>Complete genome sequence of Stygiolobus sp. KN-1.</title>
        <authorList>
            <person name="Nakamura K."/>
            <person name="Sakai H."/>
            <person name="Kurosawa N."/>
        </authorList>
    </citation>
    <scope>NUCLEOTIDE SEQUENCE [LARGE SCALE GENOMIC DNA]</scope>
    <source>
        <strain evidence="2 3">KN-1</strain>
    </source>
</reference>